<dbReference type="Proteomes" id="UP001059605">
    <property type="component" value="Genome"/>
</dbReference>
<dbReference type="InterPro" id="IPR038715">
    <property type="entry name" value="RNA_pol_inhibitor_sf"/>
</dbReference>
<dbReference type="Pfam" id="PF16857">
    <property type="entry name" value="RNA_pol_inhib"/>
    <property type="match status" value="1"/>
</dbReference>
<accession>A0A9E7NQ12</accession>
<gene>
    <name evidence="1" type="ORF">14Stepyanka_00035</name>
</gene>
<proteinExistence type="predicted"/>
<protein>
    <submittedName>
        <fullName evidence="1">Bacterial RNA polymerase inhibitor</fullName>
    </submittedName>
</protein>
<reference evidence="1" key="1">
    <citation type="submission" date="2022-06" db="EMBL/GenBank/DDBJ databases">
        <title>Characterization of Erwinia amylovora bacteriophages.</title>
        <authorList>
            <person name="Besarab N.V."/>
            <person name="Letarov A.V."/>
            <person name="Babenko V.V."/>
            <person name="Kulikov E.E."/>
            <person name="Belalov I.S."/>
            <person name="Lagonenko A.L."/>
        </authorList>
    </citation>
    <scope>NUCLEOTIDE SEQUENCE</scope>
</reference>
<evidence type="ECO:0000313" key="1">
    <source>
        <dbReference type="EMBL" id="UTQ80054.1"/>
    </source>
</evidence>
<dbReference type="Gene3D" id="3.10.20.510">
    <property type="entry name" value="RNA polymerase inhibitor"/>
    <property type="match status" value="1"/>
</dbReference>
<organism evidence="1 2">
    <name type="scientific">Erwinia phage Stepyanka</name>
    <dbReference type="NCBI Taxonomy" id="2961688"/>
    <lineage>
        <taxon>Viruses</taxon>
        <taxon>Duplodnaviria</taxon>
        <taxon>Heunggongvirae</taxon>
        <taxon>Uroviricota</taxon>
        <taxon>Caudoviricetes</taxon>
        <taxon>Autographivirales</taxon>
        <taxon>Autotranscriptaviridae</taxon>
        <taxon>Studiervirinae</taxon>
        <taxon>Elunavirus</taxon>
        <taxon>Elunavirus stepyanka</taxon>
    </lineage>
</organism>
<evidence type="ECO:0000313" key="2">
    <source>
        <dbReference type="Proteomes" id="UP001059605"/>
    </source>
</evidence>
<dbReference type="EMBL" id="ON715521">
    <property type="protein sequence ID" value="UTQ80054.1"/>
    <property type="molecule type" value="Genomic_DNA"/>
</dbReference>
<name>A0A9E7NQ12_9CAUD</name>
<dbReference type="InterPro" id="IPR016412">
    <property type="entry name" value="RNA_pol_inhibitor"/>
</dbReference>
<sequence>MKRFIAEVETQTHTFEVPVYAETLEEANEKAEAEYVPAGFAVTRVRPHLKS</sequence>
<keyword evidence="2" id="KW-1185">Reference proteome</keyword>